<accession>A0A2P5G011</accession>
<evidence type="ECO:0000256" key="1">
    <source>
        <dbReference type="SAM" id="MobiDB-lite"/>
    </source>
</evidence>
<feature type="compositionally biased region" description="Basic residues" evidence="1">
    <location>
        <begin position="39"/>
        <end position="51"/>
    </location>
</feature>
<dbReference type="InParanoid" id="A0A2P5G011"/>
<organism evidence="2 3">
    <name type="scientific">Trema orientale</name>
    <name type="common">Charcoal tree</name>
    <name type="synonym">Celtis orientalis</name>
    <dbReference type="NCBI Taxonomy" id="63057"/>
    <lineage>
        <taxon>Eukaryota</taxon>
        <taxon>Viridiplantae</taxon>
        <taxon>Streptophyta</taxon>
        <taxon>Embryophyta</taxon>
        <taxon>Tracheophyta</taxon>
        <taxon>Spermatophyta</taxon>
        <taxon>Magnoliopsida</taxon>
        <taxon>eudicotyledons</taxon>
        <taxon>Gunneridae</taxon>
        <taxon>Pentapetalae</taxon>
        <taxon>rosids</taxon>
        <taxon>fabids</taxon>
        <taxon>Rosales</taxon>
        <taxon>Cannabaceae</taxon>
        <taxon>Trema</taxon>
    </lineage>
</organism>
<dbReference type="Proteomes" id="UP000237000">
    <property type="component" value="Unassembled WGS sequence"/>
</dbReference>
<dbReference type="AlphaFoldDB" id="A0A2P5G011"/>
<keyword evidence="3" id="KW-1185">Reference proteome</keyword>
<proteinExistence type="predicted"/>
<name>A0A2P5G011_TREOI</name>
<evidence type="ECO:0000313" key="3">
    <source>
        <dbReference type="Proteomes" id="UP000237000"/>
    </source>
</evidence>
<protein>
    <submittedName>
        <fullName evidence="2">Uncharacterized protein</fullName>
    </submittedName>
</protein>
<feature type="compositionally biased region" description="Polar residues" evidence="1">
    <location>
        <begin position="80"/>
        <end position="99"/>
    </location>
</feature>
<gene>
    <name evidence="2" type="ORF">TorRG33x02_005540</name>
</gene>
<evidence type="ECO:0000313" key="2">
    <source>
        <dbReference type="EMBL" id="POO03349.1"/>
    </source>
</evidence>
<feature type="region of interest" description="Disordered" evidence="1">
    <location>
        <begin position="39"/>
        <end position="99"/>
    </location>
</feature>
<comment type="caution">
    <text evidence="2">The sequence shown here is derived from an EMBL/GenBank/DDBJ whole genome shotgun (WGS) entry which is preliminary data.</text>
</comment>
<reference evidence="3" key="1">
    <citation type="submission" date="2016-06" db="EMBL/GenBank/DDBJ databases">
        <title>Parallel loss of symbiosis genes in relatives of nitrogen-fixing non-legume Parasponia.</title>
        <authorList>
            <person name="Van Velzen R."/>
            <person name="Holmer R."/>
            <person name="Bu F."/>
            <person name="Rutten L."/>
            <person name="Van Zeijl A."/>
            <person name="Liu W."/>
            <person name="Santuari L."/>
            <person name="Cao Q."/>
            <person name="Sharma T."/>
            <person name="Shen D."/>
            <person name="Roswanjaya Y."/>
            <person name="Wardhani T."/>
            <person name="Kalhor M.S."/>
            <person name="Jansen J."/>
            <person name="Van den Hoogen J."/>
            <person name="Gungor B."/>
            <person name="Hartog M."/>
            <person name="Hontelez J."/>
            <person name="Verver J."/>
            <person name="Yang W.-C."/>
            <person name="Schijlen E."/>
            <person name="Repin R."/>
            <person name="Schilthuizen M."/>
            <person name="Schranz E."/>
            <person name="Heidstra R."/>
            <person name="Miyata K."/>
            <person name="Fedorova E."/>
            <person name="Kohlen W."/>
            <person name="Bisseling T."/>
            <person name="Smit S."/>
            <person name="Geurts R."/>
        </authorList>
    </citation>
    <scope>NUCLEOTIDE SEQUENCE [LARGE SCALE GENOMIC DNA]</scope>
    <source>
        <strain evidence="3">cv. RG33-2</strain>
    </source>
</reference>
<sequence>MQSWKQMDTETLASMVNCQKHTIARKIKVLSKMKILSKKIKRPKKRHKKESMKRQMPTKQGQKISTEISIGSFSSGSSGNPKMSNLLGPQTTKLAKTGS</sequence>
<dbReference type="EMBL" id="JXTC01000002">
    <property type="protein sequence ID" value="POO03349.1"/>
    <property type="molecule type" value="Genomic_DNA"/>
</dbReference>
<feature type="compositionally biased region" description="Low complexity" evidence="1">
    <location>
        <begin position="64"/>
        <end position="79"/>
    </location>
</feature>